<dbReference type="Proteomes" id="UP000626210">
    <property type="component" value="Unassembled WGS sequence"/>
</dbReference>
<dbReference type="InterPro" id="IPR010384">
    <property type="entry name" value="MtfA_fam"/>
</dbReference>
<dbReference type="RefSeq" id="WP_189690630.1">
    <property type="nucleotide sequence ID" value="NZ_BMYK01000038.1"/>
</dbReference>
<reference evidence="2" key="1">
    <citation type="journal article" date="2019" name="Int. J. Syst. Evol. Microbiol.">
        <title>The Global Catalogue of Microorganisms (GCM) 10K type strain sequencing project: providing services to taxonomists for standard genome sequencing and annotation.</title>
        <authorList>
            <consortium name="The Broad Institute Genomics Platform"/>
            <consortium name="The Broad Institute Genome Sequencing Center for Infectious Disease"/>
            <person name="Wu L."/>
            <person name="Ma J."/>
        </authorList>
    </citation>
    <scope>NUCLEOTIDE SEQUENCE [LARGE SCALE GENOMIC DNA]</scope>
    <source>
        <strain evidence="2">KCTC 23314</strain>
    </source>
</reference>
<evidence type="ECO:0008006" key="3">
    <source>
        <dbReference type="Google" id="ProtNLM"/>
    </source>
</evidence>
<dbReference type="InterPro" id="IPR024079">
    <property type="entry name" value="MetalloPept_cat_dom_sf"/>
</dbReference>
<dbReference type="PANTHER" id="PTHR30164">
    <property type="entry name" value="MTFA PEPTIDASE"/>
    <property type="match status" value="1"/>
</dbReference>
<protein>
    <recommendedName>
        <fullName evidence="3">Zinc-dependent peptidase</fullName>
    </recommendedName>
</protein>
<keyword evidence="2" id="KW-1185">Reference proteome</keyword>
<dbReference type="InterPro" id="IPR042252">
    <property type="entry name" value="MtfA_N"/>
</dbReference>
<dbReference type="PANTHER" id="PTHR30164:SF2">
    <property type="entry name" value="PROTEIN MTFA"/>
    <property type="match status" value="1"/>
</dbReference>
<proteinExistence type="predicted"/>
<name>A0ABQ3GEP1_9BURK</name>
<dbReference type="Gene3D" id="3.40.390.10">
    <property type="entry name" value="Collagenase (Catalytic Domain)"/>
    <property type="match status" value="1"/>
</dbReference>
<organism evidence="1 2">
    <name type="scientific">Pseudorhodoferax aquiterrae</name>
    <dbReference type="NCBI Taxonomy" id="747304"/>
    <lineage>
        <taxon>Bacteria</taxon>
        <taxon>Pseudomonadati</taxon>
        <taxon>Pseudomonadota</taxon>
        <taxon>Betaproteobacteria</taxon>
        <taxon>Burkholderiales</taxon>
        <taxon>Comamonadaceae</taxon>
    </lineage>
</organism>
<dbReference type="SUPFAM" id="SSF55486">
    <property type="entry name" value="Metalloproteases ('zincins'), catalytic domain"/>
    <property type="match status" value="1"/>
</dbReference>
<dbReference type="Gene3D" id="1.10.472.150">
    <property type="entry name" value="Glucose-regulated metallo-peptidase M90, N-terminal domain"/>
    <property type="match status" value="1"/>
</dbReference>
<evidence type="ECO:0000313" key="1">
    <source>
        <dbReference type="EMBL" id="GHD02139.1"/>
    </source>
</evidence>
<accession>A0ABQ3GEP1</accession>
<evidence type="ECO:0000313" key="2">
    <source>
        <dbReference type="Proteomes" id="UP000626210"/>
    </source>
</evidence>
<comment type="caution">
    <text evidence="1">The sequence shown here is derived from an EMBL/GenBank/DDBJ whole genome shotgun (WGS) entry which is preliminary data.</text>
</comment>
<dbReference type="EMBL" id="BMYK01000038">
    <property type="protein sequence ID" value="GHD02139.1"/>
    <property type="molecule type" value="Genomic_DNA"/>
</dbReference>
<gene>
    <name evidence="1" type="ORF">GCM10007320_61100</name>
</gene>
<sequence>MSGGWGRLLRWWQRWWQRAPRAIPDPLWQAVLADYGFLQALSPDEQQGLRALSAEFLAQKEFHGADGLQVTDSMAIAIAAQACLPLLHLAARPGGGTPGRGSVLRWYADFVGIVVQPGDVVARRETVDETGVVHAYDEVLAGEAMDQGPVMLSWQAVREAGDSAGAGYNVVIHEFAHKLDMADGAPDGCPPLPPGFMGARSAAHARRQWFEIWEQAYAQFCDQVVVAERFGGELPWLDSYGSKSLDEFFAVACEAYFVNRPRFSADFPDLLPSLDAFFRSG</sequence>
<dbReference type="CDD" id="cd20169">
    <property type="entry name" value="Peptidase_M90_mtfA"/>
    <property type="match status" value="1"/>
</dbReference>
<dbReference type="Pfam" id="PF06167">
    <property type="entry name" value="Peptidase_M90"/>
    <property type="match status" value="1"/>
</dbReference>